<organism evidence="7 8">
    <name type="scientific">Jingyaoa shaoxingensis</name>
    <dbReference type="NCBI Taxonomy" id="2763671"/>
    <lineage>
        <taxon>Bacteria</taxon>
        <taxon>Bacillati</taxon>
        <taxon>Bacillota</taxon>
        <taxon>Clostridia</taxon>
        <taxon>Lachnospirales</taxon>
        <taxon>Lachnospiraceae</taxon>
        <taxon>Jingyaoa</taxon>
    </lineage>
</organism>
<proteinExistence type="inferred from homology"/>
<evidence type="ECO:0000256" key="5">
    <source>
        <dbReference type="ARBA" id="ARBA00023118"/>
    </source>
</evidence>
<comment type="function">
    <text evidence="1">This subunit may be involved in monitoring complementarity of crRNA and target RNA.</text>
</comment>
<comment type="caution">
    <text evidence="7">The sequence shown here is derived from an EMBL/GenBank/DDBJ whole genome shotgun (WGS) entry which is preliminary data.</text>
</comment>
<sequence>MLVTEENYVDVAEKVILQLKKEKQKNGKELGLLTMSQIRNMLSMCADIYNQIMSQTNTRGNDLNDEICGRINYLKIRFVYEAGRDTKVKAFVRDACILENLKEIRGNKQKFLLFHRYMEALVAFHRFYDGQE</sequence>
<comment type="similarity">
    <text evidence="2">Belongs to the CRISPR-associated Csm2 family.</text>
</comment>
<name>A0ABR7N659_9FIRM</name>
<dbReference type="Proteomes" id="UP000657421">
    <property type="component" value="Unassembled WGS sequence"/>
</dbReference>
<reference evidence="7 8" key="1">
    <citation type="submission" date="2020-08" db="EMBL/GenBank/DDBJ databases">
        <title>Genome public.</title>
        <authorList>
            <person name="Liu C."/>
            <person name="Sun Q."/>
        </authorList>
    </citation>
    <scope>NUCLEOTIDE SEQUENCE [LARGE SCALE GENOMIC DNA]</scope>
    <source>
        <strain evidence="7 8">NSJ-46</strain>
    </source>
</reference>
<protein>
    <recommendedName>
        <fullName evidence="3">CRISPR system Cms protein Csm2</fullName>
    </recommendedName>
    <alternativeName>
        <fullName evidence="6">CRISPR type III A-associated protein Csm2</fullName>
    </alternativeName>
</protein>
<evidence type="ECO:0000256" key="1">
    <source>
        <dbReference type="ARBA" id="ARBA00003640"/>
    </source>
</evidence>
<evidence type="ECO:0000313" key="8">
    <source>
        <dbReference type="Proteomes" id="UP000657421"/>
    </source>
</evidence>
<dbReference type="Pfam" id="PF03750">
    <property type="entry name" value="Csm2_III-A"/>
    <property type="match status" value="1"/>
</dbReference>
<keyword evidence="8" id="KW-1185">Reference proteome</keyword>
<evidence type="ECO:0000256" key="3">
    <source>
        <dbReference type="ARBA" id="ARBA00016118"/>
    </source>
</evidence>
<gene>
    <name evidence="7" type="primary">csm2</name>
    <name evidence="7" type="ORF">H8716_02075</name>
</gene>
<evidence type="ECO:0000256" key="2">
    <source>
        <dbReference type="ARBA" id="ARBA00006896"/>
    </source>
</evidence>
<evidence type="ECO:0000256" key="4">
    <source>
        <dbReference type="ARBA" id="ARBA00022884"/>
    </source>
</evidence>
<dbReference type="EMBL" id="JACRSZ010000001">
    <property type="protein sequence ID" value="MBC8571878.1"/>
    <property type="molecule type" value="Genomic_DNA"/>
</dbReference>
<keyword evidence="4" id="KW-0694">RNA-binding</keyword>
<evidence type="ECO:0000256" key="6">
    <source>
        <dbReference type="ARBA" id="ARBA00031723"/>
    </source>
</evidence>
<evidence type="ECO:0000313" key="7">
    <source>
        <dbReference type="EMBL" id="MBC8571878.1"/>
    </source>
</evidence>
<dbReference type="NCBIfam" id="TIGR01870">
    <property type="entry name" value="cas_TM1810_Csm2"/>
    <property type="match status" value="1"/>
</dbReference>
<keyword evidence="5" id="KW-0051">Antiviral defense</keyword>
<dbReference type="InterPro" id="IPR010149">
    <property type="entry name" value="CRISPR-assoc_prot_Csm2_III-A"/>
</dbReference>
<accession>A0ABR7N659</accession>
<dbReference type="RefSeq" id="WP_249306872.1">
    <property type="nucleotide sequence ID" value="NZ_JACRSZ010000001.1"/>
</dbReference>